<dbReference type="Gene3D" id="3.60.20.10">
    <property type="entry name" value="Glutamine Phosphoribosylpyrophosphate, subunit 1, domain 1"/>
    <property type="match status" value="1"/>
</dbReference>
<comment type="caution">
    <text evidence="2">The sequence shown here is derived from an EMBL/GenBank/DDBJ whole genome shotgun (WGS) entry which is preliminary data.</text>
</comment>
<name>A0ABQ2ERK4_9DEIO</name>
<sequence length="284" mass="30132">MTFSIVGRDPQTGDLGVAVASKFLAVGALVPFVRGGVGAVATQSYVNPNFGPDGLALLSGGLAPQEVSARFQAEDAGIVQRQFGLVGADGRSATFTGQGCHAWAGGIAEPDVAIQGNILTGPEVVQAIHRAWLEAAGTPLPRRLFAALQAGDQAGGDRRGRQSAALLCAGPGRGYGGLTDDWVNLRADDHPDPCTELARLLDVHDLLFGRPETTRRPDEAELRWLRGLLVRQGYAPALPPGEWDEATEAAAWALYGTENLEERWVPGGQFDPVAVAYLRERYPD</sequence>
<dbReference type="InterPro" id="IPR014927">
    <property type="entry name" value="PG-bd_2"/>
</dbReference>
<dbReference type="Pfam" id="PF06267">
    <property type="entry name" value="DUF1028"/>
    <property type="match status" value="1"/>
</dbReference>
<organism evidence="2 3">
    <name type="scientific">Deinococcus malanensis</name>
    <dbReference type="NCBI Taxonomy" id="1706855"/>
    <lineage>
        <taxon>Bacteria</taxon>
        <taxon>Thermotogati</taxon>
        <taxon>Deinococcota</taxon>
        <taxon>Deinococci</taxon>
        <taxon>Deinococcales</taxon>
        <taxon>Deinococcaceae</taxon>
        <taxon>Deinococcus</taxon>
    </lineage>
</organism>
<reference evidence="3" key="1">
    <citation type="journal article" date="2019" name="Int. J. Syst. Evol. Microbiol.">
        <title>The Global Catalogue of Microorganisms (GCM) 10K type strain sequencing project: providing services to taxonomists for standard genome sequencing and annotation.</title>
        <authorList>
            <consortium name="The Broad Institute Genomics Platform"/>
            <consortium name="The Broad Institute Genome Sequencing Center for Infectious Disease"/>
            <person name="Wu L."/>
            <person name="Ma J."/>
        </authorList>
    </citation>
    <scope>NUCLEOTIDE SEQUENCE [LARGE SCALE GENOMIC DNA]</scope>
    <source>
        <strain evidence="3">JCM 30331</strain>
    </source>
</reference>
<evidence type="ECO:0000313" key="2">
    <source>
        <dbReference type="EMBL" id="GGK23036.1"/>
    </source>
</evidence>
<protein>
    <recommendedName>
        <fullName evidence="1">Putative peptidoglycan binding domain-containing protein</fullName>
    </recommendedName>
</protein>
<dbReference type="Pfam" id="PF08823">
    <property type="entry name" value="PG_binding_2"/>
    <property type="match status" value="1"/>
</dbReference>
<gene>
    <name evidence="2" type="ORF">GCM10008955_15690</name>
</gene>
<dbReference type="PANTHER" id="PTHR39328">
    <property type="entry name" value="BLL2871 PROTEIN"/>
    <property type="match status" value="1"/>
</dbReference>
<keyword evidence="3" id="KW-1185">Reference proteome</keyword>
<dbReference type="EMBL" id="BMPP01000005">
    <property type="protein sequence ID" value="GGK23036.1"/>
    <property type="molecule type" value="Genomic_DNA"/>
</dbReference>
<dbReference type="SUPFAM" id="SSF56235">
    <property type="entry name" value="N-terminal nucleophile aminohydrolases (Ntn hydrolases)"/>
    <property type="match status" value="1"/>
</dbReference>
<dbReference type="Proteomes" id="UP000647587">
    <property type="component" value="Unassembled WGS sequence"/>
</dbReference>
<dbReference type="InterPro" id="IPR010430">
    <property type="entry name" value="DUF1028"/>
</dbReference>
<dbReference type="InterPro" id="IPR029055">
    <property type="entry name" value="Ntn_hydrolases_N"/>
</dbReference>
<dbReference type="RefSeq" id="WP_189006277.1">
    <property type="nucleotide sequence ID" value="NZ_BMPP01000005.1"/>
</dbReference>
<proteinExistence type="predicted"/>
<feature type="domain" description="Putative peptidoglycan binding" evidence="1">
    <location>
        <begin position="211"/>
        <end position="278"/>
    </location>
</feature>
<evidence type="ECO:0000313" key="3">
    <source>
        <dbReference type="Proteomes" id="UP000647587"/>
    </source>
</evidence>
<dbReference type="PANTHER" id="PTHR39328:SF1">
    <property type="entry name" value="BLL2871 PROTEIN"/>
    <property type="match status" value="1"/>
</dbReference>
<accession>A0ABQ2ERK4</accession>
<evidence type="ECO:0000259" key="1">
    <source>
        <dbReference type="Pfam" id="PF08823"/>
    </source>
</evidence>